<accession>A0A399T4S6</accession>
<dbReference type="Proteomes" id="UP000265926">
    <property type="component" value="Unassembled WGS sequence"/>
</dbReference>
<dbReference type="OrthoDB" id="1119204at2"/>
<keyword evidence="1" id="KW-0472">Membrane</keyword>
<organism evidence="2 3">
    <name type="scientific">Maribellus luteus</name>
    <dbReference type="NCBI Taxonomy" id="2305463"/>
    <lineage>
        <taxon>Bacteria</taxon>
        <taxon>Pseudomonadati</taxon>
        <taxon>Bacteroidota</taxon>
        <taxon>Bacteroidia</taxon>
        <taxon>Marinilabiliales</taxon>
        <taxon>Prolixibacteraceae</taxon>
        <taxon>Maribellus</taxon>
    </lineage>
</organism>
<proteinExistence type="predicted"/>
<protein>
    <recommendedName>
        <fullName evidence="4">DUF916 domain-containing protein</fullName>
    </recommendedName>
</protein>
<gene>
    <name evidence="2" type="ORF">D1614_04055</name>
</gene>
<evidence type="ECO:0000313" key="2">
    <source>
        <dbReference type="EMBL" id="RIJ49924.1"/>
    </source>
</evidence>
<evidence type="ECO:0000313" key="3">
    <source>
        <dbReference type="Proteomes" id="UP000265926"/>
    </source>
</evidence>
<feature type="transmembrane region" description="Helical" evidence="1">
    <location>
        <begin position="12"/>
        <end position="33"/>
    </location>
</feature>
<dbReference type="AlphaFoldDB" id="A0A399T4S6"/>
<evidence type="ECO:0000256" key="1">
    <source>
        <dbReference type="SAM" id="Phobius"/>
    </source>
</evidence>
<keyword evidence="1" id="KW-1133">Transmembrane helix</keyword>
<name>A0A399T4S6_9BACT</name>
<keyword evidence="1" id="KW-0812">Transmembrane</keyword>
<reference evidence="2 3" key="1">
    <citation type="submission" date="2018-08" db="EMBL/GenBank/DDBJ databases">
        <title>Pallidiluteibacterium maritimus gen. nov., sp. nov., isolated from coastal sediment.</title>
        <authorList>
            <person name="Zhou L.Y."/>
        </authorList>
    </citation>
    <scope>NUCLEOTIDE SEQUENCE [LARGE SCALE GENOMIC DNA]</scope>
    <source>
        <strain evidence="2 3">XSD2</strain>
    </source>
</reference>
<dbReference type="RefSeq" id="WP_119436612.1">
    <property type="nucleotide sequence ID" value="NZ_QWGR01000002.1"/>
</dbReference>
<comment type="caution">
    <text evidence="2">The sequence shown here is derived from an EMBL/GenBank/DDBJ whole genome shotgun (WGS) entry which is preliminary data.</text>
</comment>
<keyword evidence="3" id="KW-1185">Reference proteome</keyword>
<dbReference type="EMBL" id="QWGR01000002">
    <property type="protein sequence ID" value="RIJ49924.1"/>
    <property type="molecule type" value="Genomic_DNA"/>
</dbReference>
<sequence length="266" mass="29507">MRLQYLTRIFSLVVFFSSFTIFTSANILVLNGLTHESTGELGTKSKDRIEIQNNGSEERSVRVYLRDYWFSYTGESRHDEPGTLDRSNAAWVNFSPQLLTLQPNEKAFVDFEVSVPQIDSLKGTYWSVIMVEGIVPPDTVASTRGVKINTAIRYAVQIITNIGETGTKDLQFLGLELANDGTNNLLNVAVENTGECILRPEISLEVFDENGISQGIFKADRRKTLPGTSISTSLVLEGIKPGNYTAILVADCDEDHIYGTNISLEI</sequence>
<evidence type="ECO:0008006" key="4">
    <source>
        <dbReference type="Google" id="ProtNLM"/>
    </source>
</evidence>